<proteinExistence type="predicted"/>
<evidence type="ECO:0000313" key="2">
    <source>
        <dbReference type="Proteomes" id="UP000005408"/>
    </source>
</evidence>
<keyword evidence="2" id="KW-1185">Reference proteome</keyword>
<dbReference type="EnsemblMetazoa" id="G32510.1">
    <property type="protein sequence ID" value="G32510.1:cds"/>
    <property type="gene ID" value="G32510"/>
</dbReference>
<organism evidence="1 2">
    <name type="scientific">Magallana gigas</name>
    <name type="common">Pacific oyster</name>
    <name type="synonym">Crassostrea gigas</name>
    <dbReference type="NCBI Taxonomy" id="29159"/>
    <lineage>
        <taxon>Eukaryota</taxon>
        <taxon>Metazoa</taxon>
        <taxon>Spiralia</taxon>
        <taxon>Lophotrochozoa</taxon>
        <taxon>Mollusca</taxon>
        <taxon>Bivalvia</taxon>
        <taxon>Autobranchia</taxon>
        <taxon>Pteriomorphia</taxon>
        <taxon>Ostreida</taxon>
        <taxon>Ostreoidea</taxon>
        <taxon>Ostreidae</taxon>
        <taxon>Magallana</taxon>
    </lineage>
</organism>
<dbReference type="Proteomes" id="UP000005408">
    <property type="component" value="Unassembled WGS sequence"/>
</dbReference>
<reference evidence="1" key="1">
    <citation type="submission" date="2022-08" db="UniProtKB">
        <authorList>
            <consortium name="EnsemblMetazoa"/>
        </authorList>
    </citation>
    <scope>IDENTIFICATION</scope>
    <source>
        <strain evidence="1">05x7-T-G4-1.051#20</strain>
    </source>
</reference>
<dbReference type="AlphaFoldDB" id="A0A8W8MFD4"/>
<sequence>MLIFIIATFFGYFGLGIPVDESLIIGVWSPASLKVFTEIPKDSTSSFRNITIETTSSNLLITSLTSDPSK</sequence>
<evidence type="ECO:0000313" key="1">
    <source>
        <dbReference type="EnsemblMetazoa" id="G32510.1:cds"/>
    </source>
</evidence>
<name>A0A8W8MFD4_MAGGI</name>
<protein>
    <submittedName>
        <fullName evidence="1">Uncharacterized protein</fullName>
    </submittedName>
</protein>
<accession>A0A8W8MFD4</accession>